<dbReference type="AlphaFoldDB" id="A0A6L5G5B7"/>
<comment type="similarity">
    <text evidence="1">Belongs to the UPF0337 (CsbD) family.</text>
</comment>
<dbReference type="InterPro" id="IPR036629">
    <property type="entry name" value="YjbJ_sf"/>
</dbReference>
<organism evidence="4 5">
    <name type="scientific">Glycomyces albidus</name>
    <dbReference type="NCBI Taxonomy" id="2656774"/>
    <lineage>
        <taxon>Bacteria</taxon>
        <taxon>Bacillati</taxon>
        <taxon>Actinomycetota</taxon>
        <taxon>Actinomycetes</taxon>
        <taxon>Glycomycetales</taxon>
        <taxon>Glycomycetaceae</taxon>
        <taxon>Glycomyces</taxon>
    </lineage>
</organism>
<gene>
    <name evidence="4" type="ORF">GFD30_04445</name>
</gene>
<feature type="domain" description="CsbD-like" evidence="3">
    <location>
        <begin position="5"/>
        <end position="56"/>
    </location>
</feature>
<evidence type="ECO:0000313" key="4">
    <source>
        <dbReference type="EMBL" id="MQM24832.1"/>
    </source>
</evidence>
<evidence type="ECO:0000256" key="2">
    <source>
        <dbReference type="SAM" id="MobiDB-lite"/>
    </source>
</evidence>
<dbReference type="Pfam" id="PF05532">
    <property type="entry name" value="CsbD"/>
    <property type="match status" value="1"/>
</dbReference>
<sequence>MGAFDKAKDKGEQMKGRAKEQWGDATDNETLENEGRGDELKGKAKEKWHDLKEEGSDKLHDAKERMTGRGGEERR</sequence>
<protein>
    <submittedName>
        <fullName evidence="4">CsbD family protein</fullName>
    </submittedName>
</protein>
<name>A0A6L5G5B7_9ACTN</name>
<evidence type="ECO:0000259" key="3">
    <source>
        <dbReference type="Pfam" id="PF05532"/>
    </source>
</evidence>
<evidence type="ECO:0000256" key="1">
    <source>
        <dbReference type="ARBA" id="ARBA00009129"/>
    </source>
</evidence>
<evidence type="ECO:0000313" key="5">
    <source>
        <dbReference type="Proteomes" id="UP000477750"/>
    </source>
</evidence>
<feature type="compositionally biased region" description="Basic and acidic residues" evidence="2">
    <location>
        <begin position="1"/>
        <end position="22"/>
    </location>
</feature>
<reference evidence="4 5" key="1">
    <citation type="submission" date="2019-10" db="EMBL/GenBank/DDBJ databases">
        <title>Glycomyces albidus sp. nov., a novel actinomycete isolated from rhizosphere soil of wheat (Triticum aestivum L.).</title>
        <authorList>
            <person name="Qian L."/>
        </authorList>
    </citation>
    <scope>NUCLEOTIDE SEQUENCE [LARGE SCALE GENOMIC DNA]</scope>
    <source>
        <strain evidence="4 5">NEAU-7082</strain>
    </source>
</reference>
<dbReference type="InterPro" id="IPR008462">
    <property type="entry name" value="CsbD"/>
</dbReference>
<dbReference type="SUPFAM" id="SSF69047">
    <property type="entry name" value="Hypothetical protein YjbJ"/>
    <property type="match status" value="1"/>
</dbReference>
<feature type="region of interest" description="Disordered" evidence="2">
    <location>
        <begin position="1"/>
        <end position="75"/>
    </location>
</feature>
<keyword evidence="5" id="KW-1185">Reference proteome</keyword>
<comment type="caution">
    <text evidence="4">The sequence shown here is derived from an EMBL/GenBank/DDBJ whole genome shotgun (WGS) entry which is preliminary data.</text>
</comment>
<accession>A0A6L5G5B7</accession>
<dbReference type="Proteomes" id="UP000477750">
    <property type="component" value="Unassembled WGS sequence"/>
</dbReference>
<feature type="compositionally biased region" description="Basic and acidic residues" evidence="2">
    <location>
        <begin position="33"/>
        <end position="75"/>
    </location>
</feature>
<proteinExistence type="inferred from homology"/>
<dbReference type="EMBL" id="WIAO01000003">
    <property type="protein sequence ID" value="MQM24832.1"/>
    <property type="molecule type" value="Genomic_DNA"/>
</dbReference>
<dbReference type="Gene3D" id="1.10.1470.10">
    <property type="entry name" value="YjbJ"/>
    <property type="match status" value="1"/>
</dbReference>
<dbReference type="RefSeq" id="WP_153024003.1">
    <property type="nucleotide sequence ID" value="NZ_WIAO01000003.1"/>
</dbReference>